<dbReference type="PANTHER" id="PTHR11102:SF160">
    <property type="entry name" value="ERAD-ASSOCIATED E3 UBIQUITIN-PROTEIN LIGASE COMPONENT HRD3"/>
    <property type="match status" value="1"/>
</dbReference>
<dbReference type="AlphaFoldDB" id="A0A1H5ZDA4"/>
<dbReference type="Gene3D" id="1.25.40.10">
    <property type="entry name" value="Tetratricopeptide repeat domain"/>
    <property type="match status" value="1"/>
</dbReference>
<feature type="chain" id="PRO_5009291419" evidence="1">
    <location>
        <begin position="22"/>
        <end position="234"/>
    </location>
</feature>
<dbReference type="InterPro" id="IPR050767">
    <property type="entry name" value="Sel1_AlgK"/>
</dbReference>
<evidence type="ECO:0000313" key="2">
    <source>
        <dbReference type="EMBL" id="SEG34251.1"/>
    </source>
</evidence>
<dbReference type="SUPFAM" id="SSF81901">
    <property type="entry name" value="HCP-like"/>
    <property type="match status" value="1"/>
</dbReference>
<dbReference type="OrthoDB" id="8235393at2"/>
<dbReference type="PANTHER" id="PTHR11102">
    <property type="entry name" value="SEL-1-LIKE PROTEIN"/>
    <property type="match status" value="1"/>
</dbReference>
<sequence length="234" mass="24939">MKRPLPFIVAFAAAMPAQAVACGWWGENLDEKSSDAVIVESMTDKPDLSTPEGMARMARACRIGDGVPQDDLVARRWAGPAARGGHVGAMNDYAQMLEQGIGGPQDLAAAAEWYERAAEAGNAQAMHSLAHMHFDGRGVARDWAKAADLMRRSAAAGHASAAEELALMLWRGDLGEREPNEACLWWLTADLKTPSDGADTCRAHDPGLTDGQIAELRQRAVDLVDGASHRGPGS</sequence>
<accession>A0A1H5ZDA4</accession>
<dbReference type="InterPro" id="IPR006597">
    <property type="entry name" value="Sel1-like"/>
</dbReference>
<dbReference type="SMART" id="SM00671">
    <property type="entry name" value="SEL1"/>
    <property type="match status" value="3"/>
</dbReference>
<proteinExistence type="predicted"/>
<protein>
    <submittedName>
        <fullName evidence="2">Sel1 repeat-containing protein</fullName>
    </submittedName>
</protein>
<keyword evidence="3" id="KW-1185">Reference proteome</keyword>
<keyword evidence="1" id="KW-0732">Signal</keyword>
<reference evidence="3" key="1">
    <citation type="submission" date="2016-10" db="EMBL/GenBank/DDBJ databases">
        <authorList>
            <person name="Varghese N."/>
            <person name="Submissions S."/>
        </authorList>
    </citation>
    <scope>NUCLEOTIDE SEQUENCE [LARGE SCALE GENOMIC DNA]</scope>
    <source>
        <strain evidence="3">DSM 23413</strain>
    </source>
</reference>
<dbReference type="Proteomes" id="UP000236742">
    <property type="component" value="Unassembled WGS sequence"/>
</dbReference>
<name>A0A1H5ZDA4_9RHOB</name>
<dbReference type="Pfam" id="PF08238">
    <property type="entry name" value="Sel1"/>
    <property type="match status" value="4"/>
</dbReference>
<gene>
    <name evidence="2" type="ORF">SAMN05421751_1369</name>
</gene>
<dbReference type="EMBL" id="FNVD01000036">
    <property type="protein sequence ID" value="SEG34251.1"/>
    <property type="molecule type" value="Genomic_DNA"/>
</dbReference>
<organism evidence="2 3">
    <name type="scientific">Jhaorihella thermophila</name>
    <dbReference type="NCBI Taxonomy" id="488547"/>
    <lineage>
        <taxon>Bacteria</taxon>
        <taxon>Pseudomonadati</taxon>
        <taxon>Pseudomonadota</taxon>
        <taxon>Alphaproteobacteria</taxon>
        <taxon>Rhodobacterales</taxon>
        <taxon>Paracoccaceae</taxon>
        <taxon>Jhaorihella</taxon>
    </lineage>
</organism>
<feature type="signal peptide" evidence="1">
    <location>
        <begin position="1"/>
        <end position="21"/>
    </location>
</feature>
<evidence type="ECO:0000313" key="3">
    <source>
        <dbReference type="Proteomes" id="UP000236742"/>
    </source>
</evidence>
<dbReference type="InterPro" id="IPR011990">
    <property type="entry name" value="TPR-like_helical_dom_sf"/>
</dbReference>
<dbReference type="RefSeq" id="WP_104009420.1">
    <property type="nucleotide sequence ID" value="NZ_FNVD01000036.1"/>
</dbReference>
<evidence type="ECO:0000256" key="1">
    <source>
        <dbReference type="SAM" id="SignalP"/>
    </source>
</evidence>